<dbReference type="PANTHER" id="PTHR13587:SF7">
    <property type="entry name" value="INTEGRATOR COMPLEX SUBUNIT 3"/>
    <property type="match status" value="1"/>
</dbReference>
<evidence type="ECO:0000256" key="5">
    <source>
        <dbReference type="ARBA" id="ARBA00023242"/>
    </source>
</evidence>
<evidence type="ECO:0000256" key="3">
    <source>
        <dbReference type="ARBA" id="ARBA00006130"/>
    </source>
</evidence>
<dbReference type="EnsemblMetazoa" id="SSS_1006s_mrna">
    <property type="protein sequence ID" value="KAF7496013.1"/>
    <property type="gene ID" value="SSS_1006"/>
</dbReference>
<keyword evidence="13" id="KW-1185">Reference proteome</keyword>
<proteinExistence type="inferred from homology"/>
<comment type="function">
    <text evidence="7">Component of the integrator complex, a multiprotein complex that terminates RNA polymerase II (Pol II) transcription in the promoter-proximal region of genes. The integrator complex provides a quality checkpoint during transcription elongation by driving premature transcription termination of transcripts that are unfavorably configured for transcriptional elongation: the complex terminates transcription by (1) catalyzing dephosphorylation of the C-terminal domain (CTD) of Pol II subunit Polr2A/Rbp1 and Spt5, and (2) degrading the exiting nascent RNA transcript via endonuclease activity. The integrator complex is also involved in the 3'-end processing of the U7 snRNA, and also the spliceosomal snRNAs U1, U2, U4 and U5.</text>
</comment>
<feature type="domain" description="Integrator complex subunit 3 N-terminal" evidence="9">
    <location>
        <begin position="112"/>
        <end position="515"/>
    </location>
</feature>
<feature type="region of interest" description="Disordered" evidence="8">
    <location>
        <begin position="731"/>
        <end position="794"/>
    </location>
</feature>
<evidence type="ECO:0000259" key="10">
    <source>
        <dbReference type="Pfam" id="PF24566"/>
    </source>
</evidence>
<evidence type="ECO:0000256" key="1">
    <source>
        <dbReference type="ARBA" id="ARBA00004123"/>
    </source>
</evidence>
<comment type="subcellular location">
    <subcellularLocation>
        <location evidence="2">Cytoplasm</location>
    </subcellularLocation>
    <subcellularLocation>
        <location evidence="1">Nucleus</location>
    </subcellularLocation>
</comment>
<feature type="region of interest" description="Disordered" evidence="8">
    <location>
        <begin position="1103"/>
        <end position="1128"/>
    </location>
</feature>
<dbReference type="Proteomes" id="UP000070412">
    <property type="component" value="Unassembled WGS sequence"/>
</dbReference>
<evidence type="ECO:0000256" key="6">
    <source>
        <dbReference type="ARBA" id="ARBA00032741"/>
    </source>
</evidence>
<dbReference type="InterPro" id="IPR019333">
    <property type="entry name" value="INTS3_N"/>
</dbReference>
<evidence type="ECO:0000313" key="13">
    <source>
        <dbReference type="Proteomes" id="UP000070412"/>
    </source>
</evidence>
<evidence type="ECO:0000256" key="7">
    <source>
        <dbReference type="ARBA" id="ARBA00054331"/>
    </source>
</evidence>
<feature type="compositionally biased region" description="Polar residues" evidence="8">
    <location>
        <begin position="582"/>
        <end position="593"/>
    </location>
</feature>
<dbReference type="GO" id="GO:0005737">
    <property type="term" value="C:cytoplasm"/>
    <property type="evidence" value="ECO:0007669"/>
    <property type="project" value="UniProtKB-SubCell"/>
</dbReference>
<evidence type="ECO:0000256" key="8">
    <source>
        <dbReference type="SAM" id="MobiDB-lite"/>
    </source>
</evidence>
<dbReference type="EMBL" id="WVUK01000043">
    <property type="protein sequence ID" value="KAF7496013.1"/>
    <property type="molecule type" value="Genomic_DNA"/>
</dbReference>
<dbReference type="PANTHER" id="PTHR13587">
    <property type="entry name" value="INTEGRATOR COMPLEX SUBUNIT 3"/>
    <property type="match status" value="1"/>
</dbReference>
<feature type="compositionally biased region" description="Low complexity" evidence="8">
    <location>
        <begin position="1463"/>
        <end position="1476"/>
    </location>
</feature>
<evidence type="ECO:0000256" key="2">
    <source>
        <dbReference type="ARBA" id="ARBA00004496"/>
    </source>
</evidence>
<evidence type="ECO:0000313" key="12">
    <source>
        <dbReference type="EnsemblMetazoa" id="KAF7496013.1"/>
    </source>
</evidence>
<keyword evidence="4" id="KW-0963">Cytoplasm</keyword>
<accession>A0A834RKD8</accession>
<comment type="similarity">
    <text evidence="3">Belongs to the Integrator subunit 3 family.</text>
</comment>
<evidence type="ECO:0000313" key="11">
    <source>
        <dbReference type="EMBL" id="KAF7496013.1"/>
    </source>
</evidence>
<reference evidence="13" key="1">
    <citation type="journal article" date="2020" name="PLoS Negl. Trop. Dis.">
        <title>High-quality nuclear genome for Sarcoptes scabiei-A critical resource for a neglected parasite.</title>
        <authorList>
            <person name="Korhonen P.K."/>
            <person name="Gasser R.B."/>
            <person name="Ma G."/>
            <person name="Wang T."/>
            <person name="Stroehlein A.J."/>
            <person name="Young N.D."/>
            <person name="Ang C.S."/>
            <person name="Fernando D.D."/>
            <person name="Lu H.C."/>
            <person name="Taylor S."/>
            <person name="Reynolds S.L."/>
            <person name="Mofiz E."/>
            <person name="Najaraj S.H."/>
            <person name="Gowda H."/>
            <person name="Madugundu A."/>
            <person name="Renuse S."/>
            <person name="Holt D."/>
            <person name="Pandey A."/>
            <person name="Papenfuss A.T."/>
            <person name="Fischer K."/>
        </authorList>
    </citation>
    <scope>NUCLEOTIDE SEQUENCE [LARGE SCALE GENOMIC DNA]</scope>
</reference>
<name>A0A834RKD8_SARSC</name>
<feature type="compositionally biased region" description="Polar residues" evidence="8">
    <location>
        <begin position="765"/>
        <end position="778"/>
    </location>
</feature>
<reference evidence="11" key="2">
    <citation type="submission" date="2020-01" db="EMBL/GenBank/DDBJ databases">
        <authorList>
            <person name="Korhonen P.K.K."/>
            <person name="Guangxu M.G."/>
            <person name="Wang T.W."/>
            <person name="Stroehlein A.J.S."/>
            <person name="Young N.D."/>
            <person name="Ang C.-S.A."/>
            <person name="Fernando D.W.F."/>
            <person name="Lu H.L."/>
            <person name="Taylor S.T."/>
            <person name="Ehtesham M.E.M."/>
            <person name="Najaraj S.H.N."/>
            <person name="Harsha G.H.G."/>
            <person name="Madugundu A.M."/>
            <person name="Renuse S.R."/>
            <person name="Holt D.H."/>
            <person name="Pandey A.P."/>
            <person name="Papenfuss A.P."/>
            <person name="Gasser R.B.G."/>
            <person name="Fischer K.F."/>
        </authorList>
    </citation>
    <scope>NUCLEOTIDE SEQUENCE</scope>
    <source>
        <strain evidence="11">SSS_KF_BRIS2020</strain>
    </source>
</reference>
<reference evidence="12" key="3">
    <citation type="submission" date="2022-06" db="UniProtKB">
        <authorList>
            <consortium name="EnsemblMetazoa"/>
        </authorList>
    </citation>
    <scope>IDENTIFICATION</scope>
</reference>
<sequence length="1527" mass="174142">MMKSSNIMSSTSNNPNRNLLSGSMLNVEQSYSPNHISMNPLMHFDEIKKPMSAEQNLERLFNLSPIEIRDDFEDKLCRCYLLVQNQIVGKSPNQIQEELSRICRENPPDRDHEIVYGIVISMLLDFYNTNKLFLAIIPSIRDGSVHLCNCLNQILSEKFSKLHDHARQCLLLLCKELLRNPMQNIEIIFYNLMRNIVSGDISNRNLALCETILDILIEHRPAYENNILLIQYSLFKFLRLIADHANPSHQRLLIKEIRFCNHWLTERFSDLIPLGRDLIRLLQQVSRITEFEQLWRKILTNPTSLSPKFSLVQMLKTRTNRRFIRLLITFDIEKKLNFLVSQVRLGSQRRYQEWFQKQYFSTSENQMLRSDLIRFICNSIHPSNEIIASDLMPRWAMIGWIINTCSIQCTLANCRLALFYDWLMFDVNDVNNNLIMDLEPGLLVMYFSLKGYTSLTNALLDFICRIPNEFYPPLVNQIKMGFSNSIRFLLEKRVVPNLSFMFDPNKIDQNVKQLLIKYYPEFQSFAENINMTNMLVGQQNLVSNSNSYPPMIVQSQTNLIPNGHFLSQQQMPALLSTCAPTSATETDSNNYSTDEFVDNSSCSSSSCLKSTAFSEKCSSNVESANQSNMEHIFHQKNSSSNTSDQSSTSNNSLFRILPNSVVVVPASQSTLAMTQIKSPNFNPILTNIKSINVIKQKSTNVLNQTHPATLIGGIPGLNMTFDSETSKHLGSTSIQSTFSDDEDESIGNDGQIKVPPIKKFKKNMIPSTNSSQPISSLKQPRPNRLPSFSSGNNNVKSNVTIGSTSTMITPQTLASNLSNINYKSSNVSPVKTIATNNQNASEYIANILNSTVMNISSANNNCGPVQHPPQSSHHQQDINSTHYVVTNTVPVIVTSDEFKNGNLKTDVKHVNGMTTVTSVFDSASPIVSSLDSGTISSEVLIIDDISQDSVLSSSSLDSSLQYRSFTVPLTSDHDVIVSDQLEFQKSVNEEELIQNIESIKDETIKKHLMLFHNKRSDIEIENFFEILSKYEKDTESEEFKSIVVKVLGQIFSKHLNKRLIPVDYSLSLLNWLQPDEQLLKESIWPPVRVMLSYLVTFHDKTDSSREASDSSENEDNEDSDKKNDLQKNESNEKMPILREILTTIYNQNESFGHLLLLYLRNIGKTKSLGIYCNLMRSLRKKPHETCVKDLQICANHDYFVMFLLIPVAIKAIPSLSNSNLKLLNLILTYADFNAIHYLCFGIMGEKFSLFQKDSLQDILVNLSNYDHIQQSFFWDLLKAHEFPIEIYISLAKQIENGNNQFLINHIVQSFKCLEPTSHYFKLLINRDQHKIIDLFIVNILMFWVKKHEEKLSDIIANYVSSIISSPTKRNKRTTNNVSKNHMNKITNIENLLYYLEEIRKKLLPEKTNDFFGQERLMFVILDQLKQICTSQQKIKYAELFVNVPDDNDNGISKNTATIKRNISSSSSSMPSQTSNSLNKKGKKALASNSGNNNSETESDSSEEEEPPKIVKASLRNKKRKPQAFDSD</sequence>
<feature type="compositionally biased region" description="Basic and acidic residues" evidence="8">
    <location>
        <begin position="1119"/>
        <end position="1128"/>
    </location>
</feature>
<feature type="region of interest" description="Disordered" evidence="8">
    <location>
        <begin position="1461"/>
        <end position="1527"/>
    </location>
</feature>
<feature type="region of interest" description="Disordered" evidence="8">
    <location>
        <begin position="1"/>
        <end position="21"/>
    </location>
</feature>
<evidence type="ECO:0000259" key="9">
    <source>
        <dbReference type="Pfam" id="PF10189"/>
    </source>
</evidence>
<feature type="compositionally biased region" description="Acidic residues" evidence="8">
    <location>
        <begin position="1109"/>
        <end position="1118"/>
    </location>
</feature>
<dbReference type="GO" id="GO:0005634">
    <property type="term" value="C:nucleus"/>
    <property type="evidence" value="ECO:0007669"/>
    <property type="project" value="UniProtKB-SubCell"/>
</dbReference>
<keyword evidence="5" id="KW-0539">Nucleus</keyword>
<protein>
    <recommendedName>
        <fullName evidence="6">SOSS complex subunit A homolog</fullName>
    </recommendedName>
</protein>
<dbReference type="InterPro" id="IPR056518">
    <property type="entry name" value="HEAT_Ints3_C"/>
</dbReference>
<dbReference type="OrthoDB" id="2021145at2759"/>
<organism evidence="11">
    <name type="scientific">Sarcoptes scabiei</name>
    <name type="common">Itch mite</name>
    <name type="synonym">Acarus scabiei</name>
    <dbReference type="NCBI Taxonomy" id="52283"/>
    <lineage>
        <taxon>Eukaryota</taxon>
        <taxon>Metazoa</taxon>
        <taxon>Ecdysozoa</taxon>
        <taxon>Arthropoda</taxon>
        <taxon>Chelicerata</taxon>
        <taxon>Arachnida</taxon>
        <taxon>Acari</taxon>
        <taxon>Acariformes</taxon>
        <taxon>Sarcoptiformes</taxon>
        <taxon>Astigmata</taxon>
        <taxon>Psoroptidia</taxon>
        <taxon>Sarcoptoidea</taxon>
        <taxon>Sarcoptidae</taxon>
        <taxon>Sarcoptinae</taxon>
        <taxon>Sarcoptes</taxon>
    </lineage>
</organism>
<feature type="domain" description="Ints3-like C-terminal" evidence="10">
    <location>
        <begin position="1125"/>
        <end position="1440"/>
    </location>
</feature>
<feature type="region of interest" description="Disordered" evidence="8">
    <location>
        <begin position="582"/>
        <end position="601"/>
    </location>
</feature>
<feature type="compositionally biased region" description="Acidic residues" evidence="8">
    <location>
        <begin position="1496"/>
        <end position="1505"/>
    </location>
</feature>
<dbReference type="InterPro" id="IPR045334">
    <property type="entry name" value="INTS3"/>
</dbReference>
<gene>
    <name evidence="11" type="ORF">SSS_1006</name>
</gene>
<dbReference type="Pfam" id="PF24566">
    <property type="entry name" value="HEAT_Ints3_C"/>
    <property type="match status" value="1"/>
</dbReference>
<dbReference type="Pfam" id="PF10189">
    <property type="entry name" value="Ints3_N"/>
    <property type="match status" value="1"/>
</dbReference>
<evidence type="ECO:0000256" key="4">
    <source>
        <dbReference type="ARBA" id="ARBA00022490"/>
    </source>
</evidence>